<dbReference type="SUPFAM" id="SSF50104">
    <property type="entry name" value="Translation proteins SH3-like domain"/>
    <property type="match status" value="1"/>
</dbReference>
<comment type="similarity">
    <text evidence="1">Belongs to the eukaryotic ribosomal protein eL21 family.</text>
</comment>
<dbReference type="InterPro" id="IPR008991">
    <property type="entry name" value="Translation_prot_SH3-like_sf"/>
</dbReference>
<reference evidence="5" key="1">
    <citation type="submission" date="2023-07" db="EMBL/GenBank/DDBJ databases">
        <authorList>
            <consortium name="CYATHOMIX"/>
        </authorList>
    </citation>
    <scope>NUCLEOTIDE SEQUENCE</scope>
    <source>
        <strain evidence="5">N/A</strain>
    </source>
</reference>
<keyword evidence="6" id="KW-1185">Reference proteome</keyword>
<dbReference type="AlphaFoldDB" id="A0AA36DSI3"/>
<evidence type="ECO:0000256" key="2">
    <source>
        <dbReference type="ARBA" id="ARBA00022980"/>
    </source>
</evidence>
<proteinExistence type="inferred from homology"/>
<dbReference type="GO" id="GO:0006412">
    <property type="term" value="P:translation"/>
    <property type="evidence" value="ECO:0007669"/>
    <property type="project" value="InterPro"/>
</dbReference>
<dbReference type="Gene3D" id="6.10.250.3260">
    <property type="match status" value="1"/>
</dbReference>
<comment type="caution">
    <text evidence="5">The sequence shown here is derived from an EMBL/GenBank/DDBJ whole genome shotgun (WGS) entry which is preliminary data.</text>
</comment>
<dbReference type="InterPro" id="IPR001147">
    <property type="entry name" value="Ribosomal_eL21"/>
</dbReference>
<evidence type="ECO:0000313" key="6">
    <source>
        <dbReference type="Proteomes" id="UP001176961"/>
    </source>
</evidence>
<sequence length="153" mass="17387">MITILVLLFQFSAYNLTWDIIESCGRRCWLWTSMEPLTMKMMWSKIGESLKTTILSRGSRDLAKELYRRFQPLSVAAEPTGTVFNITKSAVGVIVNKHVRGRIIPKCINIRVEHVKPSTCRQDFLNRVKANDEKKKAPKAAVLADFVNGNIFG</sequence>
<dbReference type="Proteomes" id="UP001176961">
    <property type="component" value="Unassembled WGS sequence"/>
</dbReference>
<dbReference type="PANTHER" id="PTHR20981">
    <property type="entry name" value="60S RIBOSOMAL PROTEIN L21"/>
    <property type="match status" value="1"/>
</dbReference>
<organism evidence="5 6">
    <name type="scientific">Cylicocyclus nassatus</name>
    <name type="common">Nematode worm</name>
    <dbReference type="NCBI Taxonomy" id="53992"/>
    <lineage>
        <taxon>Eukaryota</taxon>
        <taxon>Metazoa</taxon>
        <taxon>Ecdysozoa</taxon>
        <taxon>Nematoda</taxon>
        <taxon>Chromadorea</taxon>
        <taxon>Rhabditida</taxon>
        <taxon>Rhabditina</taxon>
        <taxon>Rhabditomorpha</taxon>
        <taxon>Strongyloidea</taxon>
        <taxon>Strongylidae</taxon>
        <taxon>Cylicocyclus</taxon>
    </lineage>
</organism>
<evidence type="ECO:0000256" key="1">
    <source>
        <dbReference type="ARBA" id="ARBA00008427"/>
    </source>
</evidence>
<gene>
    <name evidence="5" type="ORF">CYNAS_LOCUS3887</name>
</gene>
<name>A0AA36DSI3_CYLNA</name>
<dbReference type="InterPro" id="IPR036948">
    <property type="entry name" value="Ribosomal_eL21_sf"/>
</dbReference>
<dbReference type="Pfam" id="PF01157">
    <property type="entry name" value="Ribosomal_L21e"/>
    <property type="match status" value="1"/>
</dbReference>
<protein>
    <recommendedName>
        <fullName evidence="4">60S ribosomal protein L21</fullName>
    </recommendedName>
</protein>
<evidence type="ECO:0000256" key="4">
    <source>
        <dbReference type="ARBA" id="ARBA00035327"/>
    </source>
</evidence>
<dbReference type="Gene3D" id="2.30.30.70">
    <property type="entry name" value="Ribosomal protein L21"/>
    <property type="match status" value="1"/>
</dbReference>
<keyword evidence="2" id="KW-0689">Ribosomal protein</keyword>
<evidence type="ECO:0000313" key="5">
    <source>
        <dbReference type="EMBL" id="CAJ0591904.1"/>
    </source>
</evidence>
<dbReference type="GO" id="GO:0003735">
    <property type="term" value="F:structural constituent of ribosome"/>
    <property type="evidence" value="ECO:0007669"/>
    <property type="project" value="InterPro"/>
</dbReference>
<dbReference type="EMBL" id="CATQJL010000001">
    <property type="protein sequence ID" value="CAJ0591904.1"/>
    <property type="molecule type" value="Genomic_DNA"/>
</dbReference>
<keyword evidence="3" id="KW-0687">Ribonucleoprotein</keyword>
<dbReference type="GO" id="GO:1990904">
    <property type="term" value="C:ribonucleoprotein complex"/>
    <property type="evidence" value="ECO:0007669"/>
    <property type="project" value="UniProtKB-KW"/>
</dbReference>
<accession>A0AA36DSI3</accession>
<dbReference type="GO" id="GO:0005840">
    <property type="term" value="C:ribosome"/>
    <property type="evidence" value="ECO:0007669"/>
    <property type="project" value="UniProtKB-KW"/>
</dbReference>
<evidence type="ECO:0000256" key="3">
    <source>
        <dbReference type="ARBA" id="ARBA00023274"/>
    </source>
</evidence>